<reference evidence="2 3" key="1">
    <citation type="journal article" date="2012" name="BMC Genomics">
        <title>Tools to kill: Genome of one of the most destructive plant pathogenic fungi Macrophomina phaseolina.</title>
        <authorList>
            <person name="Islam M.S."/>
            <person name="Haque M.S."/>
            <person name="Islam M.M."/>
            <person name="Emdad E.M."/>
            <person name="Halim A."/>
            <person name="Hossen Q.M.M."/>
            <person name="Hossain M.Z."/>
            <person name="Ahmed B."/>
            <person name="Rahim S."/>
            <person name="Rahman M.S."/>
            <person name="Alam M.M."/>
            <person name="Hou S."/>
            <person name="Wan X."/>
            <person name="Saito J.A."/>
            <person name="Alam M."/>
        </authorList>
    </citation>
    <scope>NUCLEOTIDE SEQUENCE [LARGE SCALE GENOMIC DNA]</scope>
    <source>
        <strain evidence="2 3">MS6</strain>
    </source>
</reference>
<evidence type="ECO:0000313" key="2">
    <source>
        <dbReference type="EMBL" id="EKG14216.1"/>
    </source>
</evidence>
<feature type="region of interest" description="Disordered" evidence="1">
    <location>
        <begin position="1"/>
        <end position="23"/>
    </location>
</feature>
<evidence type="ECO:0000313" key="3">
    <source>
        <dbReference type="Proteomes" id="UP000007129"/>
    </source>
</evidence>
<evidence type="ECO:0000256" key="1">
    <source>
        <dbReference type="SAM" id="MobiDB-lite"/>
    </source>
</evidence>
<accession>K2QWL4</accession>
<name>K2QWL4_MACPH</name>
<sequence length="145" mass="16286">MAPQAFQNRDLEQYRDPPHEGERTNCKYAYDKCTTFQDPQQATSISARSGCVRHRRGSKGLDRQTCPTSSLLHSLSVEMISRARGPTGKILGSFRGRVAGQCHHRFLNKLPHTEASQHGNKRRQQITNVARSNARPVRVAVALHV</sequence>
<dbReference type="InParanoid" id="K2QWL4"/>
<proteinExistence type="predicted"/>
<protein>
    <submittedName>
        <fullName evidence="2">Uncharacterized protein</fullName>
    </submittedName>
</protein>
<gene>
    <name evidence="2" type="ORF">MPH_08591</name>
</gene>
<dbReference type="Proteomes" id="UP000007129">
    <property type="component" value="Unassembled WGS sequence"/>
</dbReference>
<comment type="caution">
    <text evidence="2">The sequence shown here is derived from an EMBL/GenBank/DDBJ whole genome shotgun (WGS) entry which is preliminary data.</text>
</comment>
<organism evidence="2 3">
    <name type="scientific">Macrophomina phaseolina (strain MS6)</name>
    <name type="common">Charcoal rot fungus</name>
    <dbReference type="NCBI Taxonomy" id="1126212"/>
    <lineage>
        <taxon>Eukaryota</taxon>
        <taxon>Fungi</taxon>
        <taxon>Dikarya</taxon>
        <taxon>Ascomycota</taxon>
        <taxon>Pezizomycotina</taxon>
        <taxon>Dothideomycetes</taxon>
        <taxon>Dothideomycetes incertae sedis</taxon>
        <taxon>Botryosphaeriales</taxon>
        <taxon>Botryosphaeriaceae</taxon>
        <taxon>Macrophomina</taxon>
    </lineage>
</organism>
<dbReference type="HOGENOM" id="CLU_1787199_0_0_1"/>
<dbReference type="AlphaFoldDB" id="K2QWL4"/>
<feature type="compositionally biased region" description="Basic and acidic residues" evidence="1">
    <location>
        <begin position="9"/>
        <end position="23"/>
    </location>
</feature>
<dbReference type="VEuPathDB" id="FungiDB:MPH_08591"/>
<dbReference type="EMBL" id="AHHD01000364">
    <property type="protein sequence ID" value="EKG14216.1"/>
    <property type="molecule type" value="Genomic_DNA"/>
</dbReference>